<comment type="caution">
    <text evidence="3">The sequence shown here is derived from an EMBL/GenBank/DDBJ whole genome shotgun (WGS) entry which is preliminary data.</text>
</comment>
<dbReference type="PANTHER" id="PTHR31011">
    <property type="entry name" value="PROTEIN STB2-RELATED"/>
    <property type="match status" value="1"/>
</dbReference>
<keyword evidence="4" id="KW-1185">Reference proteome</keyword>
<feature type="compositionally biased region" description="Polar residues" evidence="1">
    <location>
        <begin position="741"/>
        <end position="763"/>
    </location>
</feature>
<feature type="region of interest" description="Disordered" evidence="1">
    <location>
        <begin position="411"/>
        <end position="472"/>
    </location>
</feature>
<feature type="region of interest" description="Disordered" evidence="1">
    <location>
        <begin position="501"/>
        <end position="540"/>
    </location>
</feature>
<feature type="region of interest" description="Disordered" evidence="1">
    <location>
        <begin position="1"/>
        <end position="43"/>
    </location>
</feature>
<protein>
    <recommendedName>
        <fullName evidence="2">STB6-like N-terminal domain-containing protein</fullName>
    </recommendedName>
</protein>
<sequence>MSRLFVSAERTSLARLAPPPPPPAPSSGRPTSSTPTQQPLSLASTDVPLSGYQIYTNTDWVVNRERLFKTFAVYTGRPDHVALVSVAEFGGAGEDERIRRAFAAFEKDNLKMVDTGIGVMMIGNPEWFSKASSPCIAVPGGDYDRYLPDLLVNINLRRFGCGERSLLSYRSPSQAVIDKFYRVTGIEPSSDITLSQCVLGLGQLVHQALTTLNLLNREFGDGLMCDATQAALQSFYNEFGPFDDVDMPFSPPQGSGSANWCDPTLLAVVLRTVEHLKHKLGVLGHAVKPGAGADTNAALPRAIKHFQKAHGLKVSMVFDRRTIDKIEALYLRSQTQVQAVAAVSSTVNVLRSKIEDMTGLPTASRRSDDPDRDGVGLHLSSHAQSAAAIDHQDLDSFFAAWVKKNKRLEKIQGKKKVPHGSSGTTGSHSIGPAAKPSTEPLQTLSSRLSGSGLAASQGSPGTASISHTPSHLGDVVTPQPVIVMATAPSTASLPITPSALLTQHHPNMTPSASLPQHHSARIVDPTDNDTENDPHGRFRAGTGRVLRGLKDSTSRTLGGIVGKSKLVTKGMKHLANAQTPLYHPGHPDIVKSARSSDDLSSPLTPPRDLNDDPDFLGSATESGAEDRDTFPTTDIISYHNASSANLDPVKSAPSAVYSSTTSSGGSKPSSLIPPVPLTRGRTPPPSFPDTSTAPTAKRNVRRASADSAQRYRSDMSPSPLSAYFANNPRPTSPSPRLSSSGITPTTPQHQAASSTTSSVNPATPSSPPKPFPFGPSGQTPTSATTSTATSQQPTQHPQLSEESAPPPPLHPHLLPLIATLTRRIEHLTGAFQHHIPPLTSTLAQQTTTLASLLDEHAKRLDGAETAVNAVVARSRILEDAIEKAENEAMRTRYAVGVAHDRVAEAEDAVLGLMGRVRAVETWGNKKGGRGTH</sequence>
<feature type="compositionally biased region" description="Pro residues" evidence="1">
    <location>
        <begin position="671"/>
        <end position="687"/>
    </location>
</feature>
<feature type="compositionally biased region" description="Low complexity" evidence="1">
    <location>
        <begin position="774"/>
        <end position="795"/>
    </location>
</feature>
<dbReference type="PANTHER" id="PTHR31011:SF2">
    <property type="entry name" value="PROTEIN STB2-RELATED"/>
    <property type="match status" value="1"/>
</dbReference>
<dbReference type="AlphaFoldDB" id="A0A507EEC1"/>
<name>A0A507EEC1_9FUNG</name>
<feature type="region of interest" description="Disordered" evidence="1">
    <location>
        <begin position="577"/>
        <end position="631"/>
    </location>
</feature>
<dbReference type="STRING" id="109895.A0A507EEC1"/>
<feature type="compositionally biased region" description="Basic and acidic residues" evidence="1">
    <location>
        <begin position="585"/>
        <end position="597"/>
    </location>
</feature>
<evidence type="ECO:0000256" key="1">
    <source>
        <dbReference type="SAM" id="MobiDB-lite"/>
    </source>
</evidence>
<accession>A0A507EEC1</accession>
<feature type="compositionally biased region" description="Low complexity" evidence="1">
    <location>
        <begin position="441"/>
        <end position="461"/>
    </location>
</feature>
<feature type="region of interest" description="Disordered" evidence="1">
    <location>
        <begin position="644"/>
        <end position="813"/>
    </location>
</feature>
<feature type="domain" description="STB6-like N-terminal" evidence="2">
    <location>
        <begin position="40"/>
        <end position="159"/>
    </location>
</feature>
<evidence type="ECO:0000259" key="2">
    <source>
        <dbReference type="Pfam" id="PF25995"/>
    </source>
</evidence>
<gene>
    <name evidence="3" type="ORF">PhCBS80983_g00667</name>
</gene>
<feature type="compositionally biased region" description="Low complexity" evidence="1">
    <location>
        <begin position="419"/>
        <end position="431"/>
    </location>
</feature>
<dbReference type="InterPro" id="IPR059025">
    <property type="entry name" value="STB6_N"/>
</dbReference>
<organism evidence="3 4">
    <name type="scientific">Powellomyces hirtus</name>
    <dbReference type="NCBI Taxonomy" id="109895"/>
    <lineage>
        <taxon>Eukaryota</taxon>
        <taxon>Fungi</taxon>
        <taxon>Fungi incertae sedis</taxon>
        <taxon>Chytridiomycota</taxon>
        <taxon>Chytridiomycota incertae sedis</taxon>
        <taxon>Chytridiomycetes</taxon>
        <taxon>Spizellomycetales</taxon>
        <taxon>Powellomycetaceae</taxon>
        <taxon>Powellomyces</taxon>
    </lineage>
</organism>
<feature type="compositionally biased region" description="Low complexity" evidence="1">
    <location>
        <begin position="26"/>
        <end position="42"/>
    </location>
</feature>
<reference evidence="3 4" key="1">
    <citation type="journal article" date="2019" name="Sci. Rep.">
        <title>Comparative genomics of chytrid fungi reveal insights into the obligate biotrophic and pathogenic lifestyle of Synchytrium endobioticum.</title>
        <authorList>
            <person name="van de Vossenberg B.T.L.H."/>
            <person name="Warris S."/>
            <person name="Nguyen H.D.T."/>
            <person name="van Gent-Pelzer M.P.E."/>
            <person name="Joly D.L."/>
            <person name="van de Geest H.C."/>
            <person name="Bonants P.J.M."/>
            <person name="Smith D.S."/>
            <person name="Levesque C.A."/>
            <person name="van der Lee T.A.J."/>
        </authorList>
    </citation>
    <scope>NUCLEOTIDE SEQUENCE [LARGE SCALE GENOMIC DNA]</scope>
    <source>
        <strain evidence="3 4">CBS 809.83</strain>
    </source>
</reference>
<evidence type="ECO:0000313" key="3">
    <source>
        <dbReference type="EMBL" id="TPX62122.1"/>
    </source>
</evidence>
<dbReference type="GO" id="GO:0070822">
    <property type="term" value="C:Sin3-type complex"/>
    <property type="evidence" value="ECO:0007669"/>
    <property type="project" value="TreeGrafter"/>
</dbReference>
<dbReference type="Pfam" id="PF25995">
    <property type="entry name" value="STB6_N"/>
    <property type="match status" value="1"/>
</dbReference>
<feature type="compositionally biased region" description="Polar residues" evidence="1">
    <location>
        <begin position="501"/>
        <end position="516"/>
    </location>
</feature>
<dbReference type="Proteomes" id="UP000318582">
    <property type="component" value="Unassembled WGS sequence"/>
</dbReference>
<feature type="compositionally biased region" description="Low complexity" evidence="1">
    <location>
        <begin position="651"/>
        <end position="670"/>
    </location>
</feature>
<dbReference type="InterPro" id="IPR038919">
    <property type="entry name" value="STB2/STB2"/>
</dbReference>
<evidence type="ECO:0000313" key="4">
    <source>
        <dbReference type="Proteomes" id="UP000318582"/>
    </source>
</evidence>
<dbReference type="EMBL" id="QEAQ01000004">
    <property type="protein sequence ID" value="TPX62122.1"/>
    <property type="molecule type" value="Genomic_DNA"/>
</dbReference>
<proteinExistence type="predicted"/>
<feature type="compositionally biased region" description="Pro residues" evidence="1">
    <location>
        <begin position="764"/>
        <end position="773"/>
    </location>
</feature>